<dbReference type="PANTHER" id="PTHR30244">
    <property type="entry name" value="TRANSAMINASE"/>
    <property type="match status" value="1"/>
</dbReference>
<sequence length="84" mass="9359">MLNIPFFVPELTKDMENAAIDALRNEKFVMGESVFKFEEEFARYIGTKFAISLNSGNAALHLSLIALNVEKNSKVLTSTNSFIA</sequence>
<evidence type="ECO:0008006" key="2">
    <source>
        <dbReference type="Google" id="ProtNLM"/>
    </source>
</evidence>
<protein>
    <recommendedName>
        <fullName evidence="2">DegT/DnrJ/EryC1/StrS aminotransferase family protein</fullName>
    </recommendedName>
</protein>
<accession>A0A382JP86</accession>
<name>A0A382JP86_9ZZZZ</name>
<dbReference type="Gene3D" id="3.40.640.10">
    <property type="entry name" value="Type I PLP-dependent aspartate aminotransferase-like (Major domain)"/>
    <property type="match status" value="1"/>
</dbReference>
<dbReference type="Pfam" id="PF01041">
    <property type="entry name" value="DegT_DnrJ_EryC1"/>
    <property type="match status" value="1"/>
</dbReference>
<dbReference type="GO" id="GO:0008483">
    <property type="term" value="F:transaminase activity"/>
    <property type="evidence" value="ECO:0007669"/>
    <property type="project" value="TreeGrafter"/>
</dbReference>
<dbReference type="GO" id="GO:0000271">
    <property type="term" value="P:polysaccharide biosynthetic process"/>
    <property type="evidence" value="ECO:0007669"/>
    <property type="project" value="TreeGrafter"/>
</dbReference>
<dbReference type="AlphaFoldDB" id="A0A382JP86"/>
<organism evidence="1">
    <name type="scientific">marine metagenome</name>
    <dbReference type="NCBI Taxonomy" id="408172"/>
    <lineage>
        <taxon>unclassified sequences</taxon>
        <taxon>metagenomes</taxon>
        <taxon>ecological metagenomes</taxon>
    </lineage>
</organism>
<gene>
    <name evidence="1" type="ORF">METZ01_LOCUS266393</name>
</gene>
<dbReference type="EMBL" id="UINC01075399">
    <property type="protein sequence ID" value="SVC13539.1"/>
    <property type="molecule type" value="Genomic_DNA"/>
</dbReference>
<dbReference type="InterPro" id="IPR000653">
    <property type="entry name" value="DegT/StrS_aminotransferase"/>
</dbReference>
<evidence type="ECO:0000313" key="1">
    <source>
        <dbReference type="EMBL" id="SVC13539.1"/>
    </source>
</evidence>
<dbReference type="PANTHER" id="PTHR30244:SF34">
    <property type="entry name" value="DTDP-4-AMINO-4,6-DIDEOXYGALACTOSE TRANSAMINASE"/>
    <property type="match status" value="1"/>
</dbReference>
<dbReference type="InterPro" id="IPR015424">
    <property type="entry name" value="PyrdxlP-dep_Trfase"/>
</dbReference>
<proteinExistence type="predicted"/>
<dbReference type="GO" id="GO:0030170">
    <property type="term" value="F:pyridoxal phosphate binding"/>
    <property type="evidence" value="ECO:0007669"/>
    <property type="project" value="TreeGrafter"/>
</dbReference>
<dbReference type="InterPro" id="IPR015421">
    <property type="entry name" value="PyrdxlP-dep_Trfase_major"/>
</dbReference>
<reference evidence="1" key="1">
    <citation type="submission" date="2018-05" db="EMBL/GenBank/DDBJ databases">
        <authorList>
            <person name="Lanie J.A."/>
            <person name="Ng W.-L."/>
            <person name="Kazmierczak K.M."/>
            <person name="Andrzejewski T.M."/>
            <person name="Davidsen T.M."/>
            <person name="Wayne K.J."/>
            <person name="Tettelin H."/>
            <person name="Glass J.I."/>
            <person name="Rusch D."/>
            <person name="Podicherti R."/>
            <person name="Tsui H.-C.T."/>
            <person name="Winkler M.E."/>
        </authorList>
    </citation>
    <scope>NUCLEOTIDE SEQUENCE</scope>
</reference>
<dbReference type="SUPFAM" id="SSF53383">
    <property type="entry name" value="PLP-dependent transferases"/>
    <property type="match status" value="1"/>
</dbReference>